<evidence type="ECO:0008006" key="4">
    <source>
        <dbReference type="Google" id="ProtNLM"/>
    </source>
</evidence>
<feature type="compositionally biased region" description="Low complexity" evidence="1">
    <location>
        <begin position="19"/>
        <end position="33"/>
    </location>
</feature>
<dbReference type="RefSeq" id="WP_282212770.1">
    <property type="nucleotide sequence ID" value="NZ_CP118247.1"/>
</dbReference>
<evidence type="ECO:0000313" key="3">
    <source>
        <dbReference type="Proteomes" id="UP001222118"/>
    </source>
</evidence>
<evidence type="ECO:0000256" key="1">
    <source>
        <dbReference type="SAM" id="MobiDB-lite"/>
    </source>
</evidence>
<keyword evidence="3" id="KW-1185">Reference proteome</keyword>
<dbReference type="EMBL" id="CP118247">
    <property type="protein sequence ID" value="WDR07257.1"/>
    <property type="molecule type" value="Genomic_DNA"/>
</dbReference>
<organism evidence="2 3">
    <name type="scientific">Devosia rhodophyticola</name>
    <dbReference type="NCBI Taxonomy" id="3026423"/>
    <lineage>
        <taxon>Bacteria</taxon>
        <taxon>Pseudomonadati</taxon>
        <taxon>Pseudomonadota</taxon>
        <taxon>Alphaproteobacteria</taxon>
        <taxon>Hyphomicrobiales</taxon>
        <taxon>Devosiaceae</taxon>
        <taxon>Devosia</taxon>
    </lineage>
</organism>
<gene>
    <name evidence="2" type="ORF">PSQ90_07485</name>
</gene>
<reference evidence="2 3" key="1">
    <citation type="submission" date="2023-02" db="EMBL/GenBank/DDBJ databases">
        <title>Devosia chondri sp. nov., isolated from the phycosphere of marine algae.</title>
        <authorList>
            <person name="Kim J.M."/>
            <person name="Lee J.K."/>
            <person name="Choi B.J."/>
            <person name="Bayburt H."/>
            <person name="Jeon C.O."/>
        </authorList>
    </citation>
    <scope>NUCLEOTIDE SEQUENCE [LARGE SCALE GENOMIC DNA]</scope>
    <source>
        <strain evidence="2 3">G2-5</strain>
    </source>
</reference>
<accession>A0ABY7Z1I1</accession>
<evidence type="ECO:0000313" key="2">
    <source>
        <dbReference type="EMBL" id="WDR07257.1"/>
    </source>
</evidence>
<sequence length="44" mass="4806">MAKRTDDRLRKQPKKKQKQSLAAASVSGLVAGSNAPEPSKRKNK</sequence>
<feature type="region of interest" description="Disordered" evidence="1">
    <location>
        <begin position="1"/>
        <end position="44"/>
    </location>
</feature>
<dbReference type="Proteomes" id="UP001222118">
    <property type="component" value="Chromosome"/>
</dbReference>
<feature type="compositionally biased region" description="Basic and acidic residues" evidence="1">
    <location>
        <begin position="1"/>
        <end position="10"/>
    </location>
</feature>
<protein>
    <recommendedName>
        <fullName evidence="4">Malic enzyme</fullName>
    </recommendedName>
</protein>
<name>A0ABY7Z1I1_9HYPH</name>
<proteinExistence type="predicted"/>